<sequence length="154" mass="16840">MFGGVACGLSISTFRLGVEVWTLAFMILCMFTEGKFSLVMLDGMMFGTAMLYVAPRLRQIRVGKARDVHVSLYQGDSGAGRVGVSPVPPGVDTHSPRNARHQHAIPLTISHFTSRHLNQLPPHQLNFLPFITTTTTTITATITPPPGHSTEQLR</sequence>
<protein>
    <submittedName>
        <fullName evidence="1">Uncharacterized protein</fullName>
    </submittedName>
</protein>
<comment type="caution">
    <text evidence="1">The sequence shown here is derived from an EMBL/GenBank/DDBJ whole genome shotgun (WGS) entry which is preliminary data.</text>
</comment>
<dbReference type="AlphaFoldDB" id="A0A5B7GAS5"/>
<reference evidence="1 2" key="1">
    <citation type="submission" date="2019-05" db="EMBL/GenBank/DDBJ databases">
        <title>Another draft genome of Portunus trituberculatus and its Hox gene families provides insights of decapod evolution.</title>
        <authorList>
            <person name="Jeong J.-H."/>
            <person name="Song I."/>
            <person name="Kim S."/>
            <person name="Choi T."/>
            <person name="Kim D."/>
            <person name="Ryu S."/>
            <person name="Kim W."/>
        </authorList>
    </citation>
    <scope>NUCLEOTIDE SEQUENCE [LARGE SCALE GENOMIC DNA]</scope>
    <source>
        <tissue evidence="1">Muscle</tissue>
    </source>
</reference>
<proteinExistence type="predicted"/>
<name>A0A5B7GAS5_PORTR</name>
<evidence type="ECO:0000313" key="1">
    <source>
        <dbReference type="EMBL" id="MPC54383.1"/>
    </source>
</evidence>
<dbReference type="EMBL" id="VSRR010012311">
    <property type="protein sequence ID" value="MPC54383.1"/>
    <property type="molecule type" value="Genomic_DNA"/>
</dbReference>
<accession>A0A5B7GAS5</accession>
<gene>
    <name evidence="1" type="ORF">E2C01_048293</name>
</gene>
<organism evidence="1 2">
    <name type="scientific">Portunus trituberculatus</name>
    <name type="common">Swimming crab</name>
    <name type="synonym">Neptunus trituberculatus</name>
    <dbReference type="NCBI Taxonomy" id="210409"/>
    <lineage>
        <taxon>Eukaryota</taxon>
        <taxon>Metazoa</taxon>
        <taxon>Ecdysozoa</taxon>
        <taxon>Arthropoda</taxon>
        <taxon>Crustacea</taxon>
        <taxon>Multicrustacea</taxon>
        <taxon>Malacostraca</taxon>
        <taxon>Eumalacostraca</taxon>
        <taxon>Eucarida</taxon>
        <taxon>Decapoda</taxon>
        <taxon>Pleocyemata</taxon>
        <taxon>Brachyura</taxon>
        <taxon>Eubrachyura</taxon>
        <taxon>Portunoidea</taxon>
        <taxon>Portunidae</taxon>
        <taxon>Portuninae</taxon>
        <taxon>Portunus</taxon>
    </lineage>
</organism>
<dbReference type="Proteomes" id="UP000324222">
    <property type="component" value="Unassembled WGS sequence"/>
</dbReference>
<evidence type="ECO:0000313" key="2">
    <source>
        <dbReference type="Proteomes" id="UP000324222"/>
    </source>
</evidence>
<keyword evidence="2" id="KW-1185">Reference proteome</keyword>